<organism evidence="1 2">
    <name type="scientific">Ostreobium quekettii</name>
    <dbReference type="NCBI Taxonomy" id="121088"/>
    <lineage>
        <taxon>Eukaryota</taxon>
        <taxon>Viridiplantae</taxon>
        <taxon>Chlorophyta</taxon>
        <taxon>core chlorophytes</taxon>
        <taxon>Ulvophyceae</taxon>
        <taxon>TCBD clade</taxon>
        <taxon>Bryopsidales</taxon>
        <taxon>Ostreobineae</taxon>
        <taxon>Ostreobiaceae</taxon>
        <taxon>Ostreobium</taxon>
    </lineage>
</organism>
<name>A0A8S1J9V7_9CHLO</name>
<reference evidence="1" key="1">
    <citation type="submission" date="2020-12" db="EMBL/GenBank/DDBJ databases">
        <authorList>
            <person name="Iha C."/>
        </authorList>
    </citation>
    <scope>NUCLEOTIDE SEQUENCE</scope>
</reference>
<dbReference type="Proteomes" id="UP000708148">
    <property type="component" value="Unassembled WGS sequence"/>
</dbReference>
<comment type="caution">
    <text evidence="1">The sequence shown here is derived from an EMBL/GenBank/DDBJ whole genome shotgun (WGS) entry which is preliminary data.</text>
</comment>
<gene>
    <name evidence="1" type="ORF">OSTQU699_LOCUS8295</name>
</gene>
<dbReference type="EMBL" id="CAJHUC010002008">
    <property type="protein sequence ID" value="CAD7702938.1"/>
    <property type="molecule type" value="Genomic_DNA"/>
</dbReference>
<keyword evidence="2" id="KW-1185">Reference proteome</keyword>
<dbReference type="AlphaFoldDB" id="A0A8S1J9V7"/>
<evidence type="ECO:0000313" key="1">
    <source>
        <dbReference type="EMBL" id="CAD7702938.1"/>
    </source>
</evidence>
<protein>
    <submittedName>
        <fullName evidence="1">Uncharacterized protein</fullName>
    </submittedName>
</protein>
<accession>A0A8S1J9V7</accession>
<proteinExistence type="predicted"/>
<sequence>MLQCIIVFNAASDFQPECSQSEVRLQCLRLSVESTLALFVPKGNRVAYGISGTSLSMFDSDCIKRGVFLLFKTPPVQRIRLLLQPCSWSDRVHSTGAILEMQHCWHRGAALKISKSPNDSA</sequence>
<evidence type="ECO:0000313" key="2">
    <source>
        <dbReference type="Proteomes" id="UP000708148"/>
    </source>
</evidence>